<organism evidence="1 2">
    <name type="scientific">Chitinimonas arctica</name>
    <dbReference type="NCBI Taxonomy" id="2594795"/>
    <lineage>
        <taxon>Bacteria</taxon>
        <taxon>Pseudomonadati</taxon>
        <taxon>Pseudomonadota</taxon>
        <taxon>Betaproteobacteria</taxon>
        <taxon>Neisseriales</taxon>
        <taxon>Chitinibacteraceae</taxon>
        <taxon>Chitinimonas</taxon>
    </lineage>
</organism>
<evidence type="ECO:0000313" key="2">
    <source>
        <dbReference type="Proteomes" id="UP000317550"/>
    </source>
</evidence>
<proteinExistence type="predicted"/>
<protein>
    <submittedName>
        <fullName evidence="1">Com family DNA-binding transcriptional regulator</fullName>
    </submittedName>
</protein>
<reference evidence="2" key="1">
    <citation type="submission" date="2019-07" db="EMBL/GenBank/DDBJ databases">
        <title>Chitinimonas sp. nov., isolated from Ny-Alesund, arctica soil.</title>
        <authorList>
            <person name="Xu Q."/>
            <person name="Peng F."/>
        </authorList>
    </citation>
    <scope>NUCLEOTIDE SEQUENCE [LARGE SCALE GENOMIC DNA]</scope>
    <source>
        <strain evidence="2">R3-44</strain>
    </source>
</reference>
<dbReference type="EMBL" id="CP041730">
    <property type="protein sequence ID" value="QDQ27690.1"/>
    <property type="molecule type" value="Genomic_DNA"/>
</dbReference>
<dbReference type="OrthoDB" id="5460091at2"/>
<dbReference type="KEGG" id="cari:FNU76_15770"/>
<accession>A0A516SHR8</accession>
<dbReference type="GO" id="GO:0003677">
    <property type="term" value="F:DNA binding"/>
    <property type="evidence" value="ECO:0007669"/>
    <property type="project" value="UniProtKB-KW"/>
</dbReference>
<dbReference type="InterPro" id="IPR019294">
    <property type="entry name" value="Translation_reg_Com"/>
</dbReference>
<gene>
    <name evidence="1" type="ORF">FNU76_15770</name>
</gene>
<dbReference type="Proteomes" id="UP000317550">
    <property type="component" value="Chromosome"/>
</dbReference>
<keyword evidence="2" id="KW-1185">Reference proteome</keyword>
<sequence>METIRCGHCNRKLGEGRYTVLTIKCPRCGTLNTLRAMRP</sequence>
<dbReference type="RefSeq" id="WP_144279078.1">
    <property type="nucleotide sequence ID" value="NZ_CP041730.1"/>
</dbReference>
<evidence type="ECO:0000313" key="1">
    <source>
        <dbReference type="EMBL" id="QDQ27690.1"/>
    </source>
</evidence>
<keyword evidence="1" id="KW-0238">DNA-binding</keyword>
<name>A0A516SHR8_9NEIS</name>
<dbReference type="AlphaFoldDB" id="A0A516SHR8"/>
<dbReference type="Pfam" id="PF10122">
    <property type="entry name" value="Zn_ribbon_Com"/>
    <property type="match status" value="1"/>
</dbReference>